<keyword evidence="9 19" id="KW-0479">Metal-binding</keyword>
<comment type="function">
    <text evidence="17">Catalyzes conversion of folates to polyglutamate derivatives allowing concentration of folate compounds in the cell and the intracellular retention of these cofactors, which are important substrates for most of the folate-dependent enzymes that are involved in one-carbon transfer reactions involved in purine, pyrimidine and amino acid synthesis.</text>
</comment>
<dbReference type="GO" id="GO:0046872">
    <property type="term" value="F:metal ion binding"/>
    <property type="evidence" value="ECO:0007669"/>
    <property type="project" value="UniProtKB-KW"/>
</dbReference>
<feature type="binding site" evidence="19">
    <location>
        <position position="210"/>
    </location>
    <ligand>
        <name>Mg(2+)</name>
        <dbReference type="ChEBI" id="CHEBI:18420"/>
        <label>1</label>
    </ligand>
</feature>
<evidence type="ECO:0000256" key="9">
    <source>
        <dbReference type="ARBA" id="ARBA00022723"/>
    </source>
</evidence>
<dbReference type="InterPro" id="IPR036615">
    <property type="entry name" value="Mur_ligase_C_dom_sf"/>
</dbReference>
<comment type="cofactor">
    <cofactor evidence="17">
        <name>a monovalent cation</name>
        <dbReference type="ChEBI" id="CHEBI:60242"/>
    </cofactor>
    <text evidence="17">A monovalent cation.</text>
</comment>
<dbReference type="InterPro" id="IPR023600">
    <property type="entry name" value="Folylpolyglutamate_synth_euk"/>
</dbReference>
<feature type="compositionally biased region" description="Polar residues" evidence="20">
    <location>
        <begin position="360"/>
        <end position="377"/>
    </location>
</feature>
<proteinExistence type="inferred from homology"/>
<dbReference type="InterPro" id="IPR036565">
    <property type="entry name" value="Mur-like_cat_sf"/>
</dbReference>
<feature type="binding site" evidence="18">
    <location>
        <position position="394"/>
    </location>
    <ligand>
        <name>ATP</name>
        <dbReference type="ChEBI" id="CHEBI:30616"/>
    </ligand>
</feature>
<dbReference type="InterPro" id="IPR018109">
    <property type="entry name" value="Folylpolyglutamate_synth_CS"/>
</dbReference>
<protein>
    <recommendedName>
        <fullName evidence="17">Folylpolyglutamate synthase</fullName>
        <ecNumber evidence="17">6.3.2.17</ecNumber>
    </recommendedName>
    <alternativeName>
        <fullName evidence="17">Folylpoly-gamma-glutamate synthetase</fullName>
    </alternativeName>
    <alternativeName>
        <fullName evidence="17">Tetrahydrofolylpolyglutamate synthase</fullName>
    </alternativeName>
</protein>
<evidence type="ECO:0000256" key="11">
    <source>
        <dbReference type="ARBA" id="ARBA00022792"/>
    </source>
</evidence>
<evidence type="ECO:0000256" key="20">
    <source>
        <dbReference type="SAM" id="MobiDB-lite"/>
    </source>
</evidence>
<dbReference type="Gene3D" id="3.40.1190.10">
    <property type="entry name" value="Mur-like, catalytic domain"/>
    <property type="match status" value="1"/>
</dbReference>
<keyword evidence="11" id="KW-0999">Mitochondrion inner membrane</keyword>
<dbReference type="GO" id="GO:0005829">
    <property type="term" value="C:cytosol"/>
    <property type="evidence" value="ECO:0007669"/>
    <property type="project" value="TreeGrafter"/>
</dbReference>
<evidence type="ECO:0000256" key="6">
    <source>
        <dbReference type="ARBA" id="ARBA00022490"/>
    </source>
</evidence>
<dbReference type="EMBL" id="NPIC01000003">
    <property type="protein sequence ID" value="RDL37963.1"/>
    <property type="molecule type" value="Genomic_DNA"/>
</dbReference>
<name>A0A370TR18_9HELO</name>
<evidence type="ECO:0000256" key="18">
    <source>
        <dbReference type="PIRSR" id="PIRSR038895-1"/>
    </source>
</evidence>
<reference evidence="21 22" key="1">
    <citation type="journal article" date="2018" name="IMA Fungus">
        <title>IMA Genome-F 9: Draft genome sequence of Annulohypoxylon stygium, Aspergillus mulundensis, Berkeleyomyces basicola (syn. Thielaviopsis basicola), Ceratocystis smalleyi, two Cercospora beticola strains, Coleophoma cylindrospora, Fusarium fracticaudum, Phialophora cf. hyalina, and Morchella septimelata.</title>
        <authorList>
            <person name="Wingfield B.D."/>
            <person name="Bills G.F."/>
            <person name="Dong Y."/>
            <person name="Huang W."/>
            <person name="Nel W.J."/>
            <person name="Swalarsk-Parry B.S."/>
            <person name="Vaghefi N."/>
            <person name="Wilken P.M."/>
            <person name="An Z."/>
            <person name="de Beer Z.W."/>
            <person name="De Vos L."/>
            <person name="Chen L."/>
            <person name="Duong T.A."/>
            <person name="Gao Y."/>
            <person name="Hammerbacher A."/>
            <person name="Kikkert J.R."/>
            <person name="Li Y."/>
            <person name="Li H."/>
            <person name="Li K."/>
            <person name="Li Q."/>
            <person name="Liu X."/>
            <person name="Ma X."/>
            <person name="Naidoo K."/>
            <person name="Pethybridge S.J."/>
            <person name="Sun J."/>
            <person name="Steenkamp E.T."/>
            <person name="van der Nest M.A."/>
            <person name="van Wyk S."/>
            <person name="Wingfield M.J."/>
            <person name="Xiong C."/>
            <person name="Yue Q."/>
            <person name="Zhang X."/>
        </authorList>
    </citation>
    <scope>NUCLEOTIDE SEQUENCE [LARGE SCALE GENOMIC DNA]</scope>
    <source>
        <strain evidence="21 22">BP 5553</strain>
    </source>
</reference>
<comment type="similarity">
    <text evidence="5 17">Belongs to the folylpolyglutamate synthase family.</text>
</comment>
<dbReference type="InterPro" id="IPR001645">
    <property type="entry name" value="Folylpolyglutamate_synth"/>
</dbReference>
<evidence type="ECO:0000256" key="16">
    <source>
        <dbReference type="ARBA" id="ARBA00047493"/>
    </source>
</evidence>
<keyword evidence="12 18" id="KW-0067">ATP-binding</keyword>
<dbReference type="PIRSF" id="PIRSF038895">
    <property type="entry name" value="FPGS"/>
    <property type="match status" value="1"/>
</dbReference>
<evidence type="ECO:0000256" key="8">
    <source>
        <dbReference type="ARBA" id="ARBA00022598"/>
    </source>
</evidence>
<dbReference type="NCBIfam" id="TIGR01499">
    <property type="entry name" value="folC"/>
    <property type="match status" value="1"/>
</dbReference>
<evidence type="ECO:0000313" key="22">
    <source>
        <dbReference type="Proteomes" id="UP000254866"/>
    </source>
</evidence>
<organism evidence="21 22">
    <name type="scientific">Venustampulla echinocandica</name>
    <dbReference type="NCBI Taxonomy" id="2656787"/>
    <lineage>
        <taxon>Eukaryota</taxon>
        <taxon>Fungi</taxon>
        <taxon>Dikarya</taxon>
        <taxon>Ascomycota</taxon>
        <taxon>Pezizomycotina</taxon>
        <taxon>Leotiomycetes</taxon>
        <taxon>Helotiales</taxon>
        <taxon>Pleuroascaceae</taxon>
        <taxon>Venustampulla</taxon>
    </lineage>
</organism>
<evidence type="ECO:0000313" key="21">
    <source>
        <dbReference type="EMBL" id="RDL37963.1"/>
    </source>
</evidence>
<evidence type="ECO:0000256" key="17">
    <source>
        <dbReference type="PIRNR" id="PIRNR038895"/>
    </source>
</evidence>
<evidence type="ECO:0000256" key="13">
    <source>
        <dbReference type="ARBA" id="ARBA00022842"/>
    </source>
</evidence>
<comment type="pathway">
    <text evidence="4 17">Cofactor biosynthesis; tetrahydrofolylpolyglutamate biosynthesis.</text>
</comment>
<dbReference type="GO" id="GO:0005743">
    <property type="term" value="C:mitochondrial inner membrane"/>
    <property type="evidence" value="ECO:0007669"/>
    <property type="project" value="UniProtKB-SubCell"/>
</dbReference>
<feature type="region of interest" description="Disordered" evidence="20">
    <location>
        <begin position="353"/>
        <end position="379"/>
    </location>
</feature>
<evidence type="ECO:0000256" key="19">
    <source>
        <dbReference type="PIRSR" id="PIRSR038895-2"/>
    </source>
</evidence>
<accession>A0A370TR18</accession>
<dbReference type="GO" id="GO:0004326">
    <property type="term" value="F:tetrahydrofolylpolyglutamate synthase activity"/>
    <property type="evidence" value="ECO:0007669"/>
    <property type="project" value="UniProtKB-EC"/>
</dbReference>
<feature type="binding site" evidence="18">
    <location>
        <position position="408"/>
    </location>
    <ligand>
        <name>ATP</name>
        <dbReference type="ChEBI" id="CHEBI:30616"/>
    </ligand>
</feature>
<evidence type="ECO:0000256" key="14">
    <source>
        <dbReference type="ARBA" id="ARBA00023128"/>
    </source>
</evidence>
<keyword evidence="14" id="KW-0496">Mitochondrion</keyword>
<evidence type="ECO:0000256" key="7">
    <source>
        <dbReference type="ARBA" id="ARBA00022563"/>
    </source>
</evidence>
<evidence type="ECO:0000256" key="2">
    <source>
        <dbReference type="ARBA" id="ARBA00004305"/>
    </source>
</evidence>
<keyword evidence="7 17" id="KW-0554">One-carbon metabolism</keyword>
<evidence type="ECO:0000256" key="10">
    <source>
        <dbReference type="ARBA" id="ARBA00022741"/>
    </source>
</evidence>
<evidence type="ECO:0000256" key="12">
    <source>
        <dbReference type="ARBA" id="ARBA00022840"/>
    </source>
</evidence>
<evidence type="ECO:0000256" key="15">
    <source>
        <dbReference type="ARBA" id="ARBA00023136"/>
    </source>
</evidence>
<dbReference type="SUPFAM" id="SSF53623">
    <property type="entry name" value="MurD-like peptide ligases, catalytic domain"/>
    <property type="match status" value="1"/>
</dbReference>
<dbReference type="AlphaFoldDB" id="A0A370TR18"/>
<keyword evidence="8 17" id="KW-0436">Ligase</keyword>
<gene>
    <name evidence="21" type="ORF">BP5553_05396</name>
</gene>
<dbReference type="GO" id="GO:0006730">
    <property type="term" value="P:one-carbon metabolic process"/>
    <property type="evidence" value="ECO:0007669"/>
    <property type="project" value="UniProtKB-KW"/>
</dbReference>
<keyword evidence="15" id="KW-0472">Membrane</keyword>
<evidence type="ECO:0000256" key="3">
    <source>
        <dbReference type="ARBA" id="ARBA00004496"/>
    </source>
</evidence>
<keyword evidence="22" id="KW-1185">Reference proteome</keyword>
<dbReference type="SUPFAM" id="SSF53244">
    <property type="entry name" value="MurD-like peptide ligases, peptide-binding domain"/>
    <property type="match status" value="1"/>
</dbReference>
<dbReference type="EC" id="6.3.2.17" evidence="17"/>
<dbReference type="GeneID" id="43598245"/>
<dbReference type="STRING" id="2656787.A0A370TR18"/>
<comment type="caution">
    <text evidence="21">The sequence shown here is derived from an EMBL/GenBank/DDBJ whole genome shotgun (WGS) entry which is preliminary data.</text>
</comment>
<sequence>MRARVPLFVLFRPQWRRCYSSPTEITTIVGRVHKPSYELIKIGPSQDAIHRLNSCQWGFETLEARRAAGIKLDDTVVEQMRAWLRRIGHKPSDLDRLNVVHVAGTKGKGTTCAFVNSILTRCSKTLGVPAKVGLYTSPHLCSVRERIRINSEPLTEAQFTKYFFEVWNSLEKTAKRQGLDPALKPVYFRFLTLVSFHAFLREGVDTAVYEAGVGGELDSTNVFERPAATGITTLGIDHVESLGETIDKIAWHKAGILKTGSPAFSVRQLPGAETVLRERAEEKGVRIQWVDPNPGLQNVKIKPAEDFQVKNASLAVALTTTVLKKLNVHIAETPDPLDLNDEKGLRAKARLVVRKPSPNGAAQPSTNNTLSSSQPTNLPDEYVRGLEDVVWRARCETKICGDQRYYFDGAHTEESLQVASSWFGKLALERQVPRILIFNQQSLRNAVSLIRTVHHTLYDTYKVDFQHVIFCTNITYSDNKYKPDFVNHNADPEAVKSLTHQNMLRDEWHSFDPNAEVLVMPTIEDAQKRVEEISKEKGEVQTLVTGSFHLVGGFISILEGQDYGLKSTTPKDE</sequence>
<dbReference type="PANTHER" id="PTHR11136:SF5">
    <property type="entry name" value="FOLYLPOLYGLUTAMATE SYNTHASE, MITOCHONDRIAL"/>
    <property type="match status" value="1"/>
</dbReference>
<dbReference type="FunFam" id="3.40.1190.10:FF:000009">
    <property type="entry name" value="Folylpolyglutamate synthase"/>
    <property type="match status" value="1"/>
</dbReference>
<dbReference type="PROSITE" id="PS01011">
    <property type="entry name" value="FOLYLPOLYGLU_SYNT_1"/>
    <property type="match status" value="1"/>
</dbReference>
<dbReference type="Gene3D" id="3.90.190.20">
    <property type="entry name" value="Mur ligase, C-terminal domain"/>
    <property type="match status" value="1"/>
</dbReference>
<dbReference type="OrthoDB" id="5212574at2759"/>
<keyword evidence="10 18" id="KW-0547">Nucleotide-binding</keyword>
<evidence type="ECO:0000256" key="5">
    <source>
        <dbReference type="ARBA" id="ARBA00008276"/>
    </source>
</evidence>
<feature type="binding site" evidence="19">
    <location>
        <position position="137"/>
    </location>
    <ligand>
        <name>Mg(2+)</name>
        <dbReference type="ChEBI" id="CHEBI:18420"/>
        <label>1</label>
    </ligand>
</feature>
<dbReference type="GO" id="GO:0005759">
    <property type="term" value="C:mitochondrial matrix"/>
    <property type="evidence" value="ECO:0007669"/>
    <property type="project" value="UniProtKB-SubCell"/>
</dbReference>
<feature type="binding site" evidence="19">
    <location>
        <position position="238"/>
    </location>
    <ligand>
        <name>Mg(2+)</name>
        <dbReference type="ChEBI" id="CHEBI:18420"/>
        <label>1</label>
    </ligand>
</feature>
<comment type="catalytic activity">
    <reaction evidence="16 17">
        <text>(6S)-5,6,7,8-tetrahydrofolyl-(gamma-L-Glu)(n) + L-glutamate + ATP = (6S)-5,6,7,8-tetrahydrofolyl-(gamma-L-Glu)(n+1) + ADP + phosphate + H(+)</text>
        <dbReference type="Rhea" id="RHEA:10580"/>
        <dbReference type="Rhea" id="RHEA-COMP:14738"/>
        <dbReference type="Rhea" id="RHEA-COMP:14740"/>
        <dbReference type="ChEBI" id="CHEBI:15378"/>
        <dbReference type="ChEBI" id="CHEBI:29985"/>
        <dbReference type="ChEBI" id="CHEBI:30616"/>
        <dbReference type="ChEBI" id="CHEBI:43474"/>
        <dbReference type="ChEBI" id="CHEBI:141005"/>
        <dbReference type="ChEBI" id="CHEBI:456216"/>
        <dbReference type="EC" id="6.3.2.17"/>
    </reaction>
</comment>
<evidence type="ECO:0000256" key="4">
    <source>
        <dbReference type="ARBA" id="ARBA00005150"/>
    </source>
</evidence>
<keyword evidence="6" id="KW-0963">Cytoplasm</keyword>
<comment type="subcellular location">
    <subcellularLocation>
        <location evidence="3">Cytoplasm</location>
    </subcellularLocation>
    <subcellularLocation>
        <location evidence="1">Mitochondrion inner membrane</location>
    </subcellularLocation>
    <subcellularLocation>
        <location evidence="2">Mitochondrion matrix</location>
    </subcellularLocation>
</comment>
<dbReference type="Proteomes" id="UP000254866">
    <property type="component" value="Unassembled WGS sequence"/>
</dbReference>
<keyword evidence="13 19" id="KW-0460">Magnesium</keyword>
<dbReference type="RefSeq" id="XP_031870619.1">
    <property type="nucleotide sequence ID" value="XM_032014019.1"/>
</dbReference>
<evidence type="ECO:0000256" key="1">
    <source>
        <dbReference type="ARBA" id="ARBA00004273"/>
    </source>
</evidence>
<dbReference type="GO" id="GO:0005524">
    <property type="term" value="F:ATP binding"/>
    <property type="evidence" value="ECO:0007669"/>
    <property type="project" value="UniProtKB-KW"/>
</dbReference>
<dbReference type="UniPathway" id="UPA00850"/>
<dbReference type="PANTHER" id="PTHR11136">
    <property type="entry name" value="FOLYLPOLYGLUTAMATE SYNTHASE-RELATED"/>
    <property type="match status" value="1"/>
</dbReference>